<dbReference type="KEGG" id="asem:NNL22_06210"/>
<dbReference type="AlphaFoldDB" id="A0A9E8HK65"/>
<keyword evidence="1" id="KW-0812">Transmembrane</keyword>
<protein>
    <submittedName>
        <fullName evidence="2">Uncharacterized protein</fullName>
    </submittedName>
</protein>
<keyword evidence="3" id="KW-1185">Reference proteome</keyword>
<gene>
    <name evidence="2" type="ORF">NNL22_06210</name>
</gene>
<evidence type="ECO:0000313" key="2">
    <source>
        <dbReference type="EMBL" id="UZW76168.1"/>
    </source>
</evidence>
<keyword evidence="1" id="KW-1133">Transmembrane helix</keyword>
<dbReference type="RefSeq" id="WP_251811984.1">
    <property type="nucleotide sequence ID" value="NZ_CP101527.1"/>
</dbReference>
<feature type="transmembrane region" description="Helical" evidence="1">
    <location>
        <begin position="214"/>
        <end position="231"/>
    </location>
</feature>
<proteinExistence type="predicted"/>
<sequence>MRTIKVPLILCILLVSINAQAILIDFSIEGTVSNLGGTSEIIGLSEGDLVFASWTMDTDLINAQRIITTLPSTESGSPTVASMSMEGGISSFSLHKLNSVIVSNSNSSSSAIFIGENGAPPTDTISYHDSGIFIGGLSNNGEFSLVDVAGICCGKSILLKDLEAEPNLAEYMLTAIRFGYGIFSYQDQRMNWSAEYNFGSFSAVVRPLEVPTPSTLPLLIIGLLLIYGNCLRNNTRK</sequence>
<organism evidence="2 3">
    <name type="scientific">Alkalimarinus sediminis</name>
    <dbReference type="NCBI Taxonomy" id="1632866"/>
    <lineage>
        <taxon>Bacteria</taxon>
        <taxon>Pseudomonadati</taxon>
        <taxon>Pseudomonadota</taxon>
        <taxon>Gammaproteobacteria</taxon>
        <taxon>Alteromonadales</taxon>
        <taxon>Alteromonadaceae</taxon>
        <taxon>Alkalimarinus</taxon>
    </lineage>
</organism>
<evidence type="ECO:0000313" key="3">
    <source>
        <dbReference type="Proteomes" id="UP001164472"/>
    </source>
</evidence>
<accession>A0A9E8HK65</accession>
<keyword evidence="1" id="KW-0472">Membrane</keyword>
<dbReference type="Proteomes" id="UP001164472">
    <property type="component" value="Chromosome"/>
</dbReference>
<evidence type="ECO:0000256" key="1">
    <source>
        <dbReference type="SAM" id="Phobius"/>
    </source>
</evidence>
<reference evidence="2" key="1">
    <citation type="submission" date="2022-07" db="EMBL/GenBank/DDBJ databases">
        <title>Alkalimarinus sp. nov., isolated from gut of a Alitta virens.</title>
        <authorList>
            <person name="Yang A.I."/>
            <person name="Shin N.-R."/>
        </authorList>
    </citation>
    <scope>NUCLEOTIDE SEQUENCE</scope>
    <source>
        <strain evidence="2">FA028</strain>
    </source>
</reference>
<dbReference type="EMBL" id="CP101527">
    <property type="protein sequence ID" value="UZW76168.1"/>
    <property type="molecule type" value="Genomic_DNA"/>
</dbReference>
<name>A0A9E8HK65_9ALTE</name>